<keyword evidence="1 10" id="KW-1003">Cell membrane</keyword>
<evidence type="ECO:0000256" key="6">
    <source>
        <dbReference type="ARBA" id="ARBA00022801"/>
    </source>
</evidence>
<feature type="binding site" evidence="10">
    <location>
        <position position="198"/>
    </location>
    <ligand>
        <name>Mn(2+)</name>
        <dbReference type="ChEBI" id="CHEBI:29035"/>
        <label>1</label>
    </ligand>
</feature>
<evidence type="ECO:0000256" key="5">
    <source>
        <dbReference type="ARBA" id="ARBA00022723"/>
    </source>
</evidence>
<feature type="binding site" evidence="10">
    <location>
        <position position="168"/>
    </location>
    <ligand>
        <name>substrate</name>
    </ligand>
</feature>
<evidence type="ECO:0000256" key="4">
    <source>
        <dbReference type="ARBA" id="ARBA00022556"/>
    </source>
</evidence>
<keyword evidence="8 10" id="KW-0472">Membrane</keyword>
<evidence type="ECO:0000313" key="13">
    <source>
        <dbReference type="Proteomes" id="UP000196027"/>
    </source>
</evidence>
<keyword evidence="6 10" id="KW-0378">Hydrolase</keyword>
<evidence type="ECO:0000313" key="12">
    <source>
        <dbReference type="EMBL" id="ARU56299.1"/>
    </source>
</evidence>
<dbReference type="HAMAP" id="MF_00575">
    <property type="entry name" value="LpxH"/>
    <property type="match status" value="1"/>
</dbReference>
<feature type="binding site" evidence="10">
    <location>
        <position position="11"/>
    </location>
    <ligand>
        <name>Mn(2+)</name>
        <dbReference type="ChEBI" id="CHEBI:29035"/>
        <label>1</label>
    </ligand>
</feature>
<evidence type="ECO:0000256" key="7">
    <source>
        <dbReference type="ARBA" id="ARBA00023098"/>
    </source>
</evidence>
<feature type="binding site" evidence="10">
    <location>
        <position position="196"/>
    </location>
    <ligand>
        <name>Mn(2+)</name>
        <dbReference type="ChEBI" id="CHEBI:29035"/>
        <label>2</label>
    </ligand>
</feature>
<comment type="cofactor">
    <cofactor evidence="10">
        <name>Mn(2+)</name>
        <dbReference type="ChEBI" id="CHEBI:29035"/>
    </cofactor>
    <text evidence="10">Binds 2 Mn(2+) ions per subunit in a binuclear metal center.</text>
</comment>
<feature type="binding site" evidence="10">
    <location>
        <position position="80"/>
    </location>
    <ligand>
        <name>Mn(2+)</name>
        <dbReference type="ChEBI" id="CHEBI:29035"/>
        <label>2</label>
    </ligand>
</feature>
<dbReference type="Pfam" id="PF00149">
    <property type="entry name" value="Metallophos"/>
    <property type="match status" value="1"/>
</dbReference>
<dbReference type="OrthoDB" id="9783283at2"/>
<dbReference type="EMBL" id="CP021425">
    <property type="protein sequence ID" value="ARU56299.1"/>
    <property type="molecule type" value="Genomic_DNA"/>
</dbReference>
<sequence length="244" mass="28119">MSCTVFISDLHLEETRPEITDAFISFLEHKCHNADRLYILGDLFEAWIGDDEHTPLQNTIAEQLLALKNSGTTIYFQHGNRDFLLQQDYATRSGMELLPEEAVISLYGTPVLLMHGDSLCTRDTGYMHFRKTVRTPVSQAAFLARSLDERKLVAKQMRQLSQAQNSSKSNEIMDVTEAEVESVMTHHQAQYLIQGHTHRPKIHDLTILSQPAKRIVLGDWENSLWYLRWLENGEYQLLHEPIKL</sequence>
<dbReference type="InterPro" id="IPR010138">
    <property type="entry name" value="UDP-diacylglucosamine_Hdrlase"/>
</dbReference>
<dbReference type="UniPathway" id="UPA00359">
    <property type="reaction ID" value="UER00480"/>
</dbReference>
<feature type="binding site" evidence="10">
    <location>
        <position position="42"/>
    </location>
    <ligand>
        <name>Mn(2+)</name>
        <dbReference type="ChEBI" id="CHEBI:29035"/>
        <label>1</label>
    </ligand>
</feature>
<feature type="binding site" evidence="10">
    <location>
        <position position="165"/>
    </location>
    <ligand>
        <name>substrate</name>
    </ligand>
</feature>
<feature type="domain" description="Calcineurin-like phosphoesterase" evidence="11">
    <location>
        <begin position="5"/>
        <end position="200"/>
    </location>
</feature>
<dbReference type="GO" id="GO:0009245">
    <property type="term" value="P:lipid A biosynthetic process"/>
    <property type="evidence" value="ECO:0007669"/>
    <property type="project" value="UniProtKB-UniRule"/>
</dbReference>
<dbReference type="GO" id="GO:0005737">
    <property type="term" value="C:cytoplasm"/>
    <property type="evidence" value="ECO:0007669"/>
    <property type="project" value="InterPro"/>
</dbReference>
<evidence type="ECO:0000256" key="10">
    <source>
        <dbReference type="HAMAP-Rule" id="MF_00575"/>
    </source>
</evidence>
<dbReference type="Proteomes" id="UP000196027">
    <property type="component" value="Chromosome"/>
</dbReference>
<keyword evidence="9 10" id="KW-0464">Manganese</keyword>
<feature type="binding site" evidence="10">
    <location>
        <position position="9"/>
    </location>
    <ligand>
        <name>Mn(2+)</name>
        <dbReference type="ChEBI" id="CHEBI:29035"/>
        <label>1</label>
    </ligand>
</feature>
<keyword evidence="7 10" id="KW-0443">Lipid metabolism</keyword>
<feature type="binding site" evidence="10">
    <location>
        <position position="42"/>
    </location>
    <ligand>
        <name>Mn(2+)</name>
        <dbReference type="ChEBI" id="CHEBI:29035"/>
        <label>2</label>
    </ligand>
</feature>
<dbReference type="NCBIfam" id="TIGR01854">
    <property type="entry name" value="lipid_A_lpxH"/>
    <property type="match status" value="1"/>
</dbReference>
<evidence type="ECO:0000256" key="8">
    <source>
        <dbReference type="ARBA" id="ARBA00023136"/>
    </source>
</evidence>
<gene>
    <name evidence="10" type="primary">lpxH</name>
    <name evidence="12" type="ORF">OLMES_2232</name>
</gene>
<protein>
    <recommendedName>
        <fullName evidence="10">UDP-2,3-diacylglucosamine hydrolase</fullName>
        <ecNumber evidence="10">3.6.1.54</ecNumber>
    </recommendedName>
    <alternativeName>
        <fullName evidence="10">UDP-2,3-diacylglucosamine diphosphatase</fullName>
    </alternativeName>
</protein>
<comment type="similarity">
    <text evidence="10">Belongs to the LpxH family.</text>
</comment>
<evidence type="ECO:0000256" key="2">
    <source>
        <dbReference type="ARBA" id="ARBA00022516"/>
    </source>
</evidence>
<dbReference type="GO" id="GO:0008758">
    <property type="term" value="F:UDP-2,3-diacylglucosamine hydrolase activity"/>
    <property type="evidence" value="ECO:0007669"/>
    <property type="project" value="UniProtKB-UniRule"/>
</dbReference>
<name>A0A1Y0I7X1_9GAMM</name>
<dbReference type="InterPro" id="IPR004843">
    <property type="entry name" value="Calcineurin-like_PHP"/>
</dbReference>
<evidence type="ECO:0000256" key="9">
    <source>
        <dbReference type="ARBA" id="ARBA00023211"/>
    </source>
</evidence>
<dbReference type="InterPro" id="IPR029052">
    <property type="entry name" value="Metallo-depent_PP-like"/>
</dbReference>
<feature type="binding site" evidence="10">
    <location>
        <position position="161"/>
    </location>
    <ligand>
        <name>substrate</name>
    </ligand>
</feature>
<keyword evidence="3 10" id="KW-0997">Cell inner membrane</keyword>
<comment type="subcellular location">
    <subcellularLocation>
        <location evidence="10">Cell inner membrane</location>
        <topology evidence="10">Peripheral membrane protein</topology>
        <orientation evidence="10">Cytoplasmic side</orientation>
    </subcellularLocation>
</comment>
<reference evidence="12 13" key="1">
    <citation type="submission" date="2017-05" db="EMBL/GenBank/DDBJ databases">
        <title>Genomic insights into alkan degradation activity of Oleiphilus messinensis.</title>
        <authorList>
            <person name="Kozyavkin S.A."/>
            <person name="Slesarev A.I."/>
            <person name="Golyshin P.N."/>
            <person name="Korzhenkov A."/>
            <person name="Golyshina O.N."/>
            <person name="Toshchakov S.V."/>
        </authorList>
    </citation>
    <scope>NUCLEOTIDE SEQUENCE [LARGE SCALE GENOMIC DNA]</scope>
    <source>
        <strain evidence="12 13">ME102</strain>
    </source>
</reference>
<dbReference type="RefSeq" id="WP_087461303.1">
    <property type="nucleotide sequence ID" value="NZ_CP021425.1"/>
</dbReference>
<keyword evidence="4 10" id="KW-0441">Lipid A biosynthesis</keyword>
<dbReference type="KEGG" id="ome:OLMES_2232"/>
<dbReference type="NCBIfam" id="NF003743">
    <property type="entry name" value="PRK05340.1"/>
    <property type="match status" value="1"/>
</dbReference>
<dbReference type="GO" id="GO:0030145">
    <property type="term" value="F:manganese ion binding"/>
    <property type="evidence" value="ECO:0007669"/>
    <property type="project" value="UniProtKB-UniRule"/>
</dbReference>
<comment type="function">
    <text evidence="10">Hydrolyzes the pyrophosphate bond of UDP-2,3-diacylglucosamine to yield 2,3-diacylglucosamine 1-phosphate (lipid X) and UMP by catalyzing the attack of water at the alpha-P atom. Involved in the biosynthesis of lipid A, a phosphorylated glycolipid that anchors the lipopolysaccharide to the outer membrane of the cell.</text>
</comment>
<dbReference type="SUPFAM" id="SSF56300">
    <property type="entry name" value="Metallo-dependent phosphatases"/>
    <property type="match status" value="1"/>
</dbReference>
<feature type="binding site" evidence="10">
    <location>
        <begin position="80"/>
        <end position="81"/>
    </location>
    <ligand>
        <name>substrate</name>
    </ligand>
</feature>
<dbReference type="GO" id="GO:0019897">
    <property type="term" value="C:extrinsic component of plasma membrane"/>
    <property type="evidence" value="ECO:0007669"/>
    <property type="project" value="UniProtKB-UniRule"/>
</dbReference>
<evidence type="ECO:0000256" key="3">
    <source>
        <dbReference type="ARBA" id="ARBA00022519"/>
    </source>
</evidence>
<proteinExistence type="inferred from homology"/>
<keyword evidence="2 10" id="KW-0444">Lipid biosynthesis</keyword>
<comment type="pathway">
    <text evidence="10">Glycolipid biosynthesis; lipid IV(A) biosynthesis; lipid IV(A) from (3R)-3-hydroxytetradecanoyl-[acyl-carrier-protein] and UDP-N-acetyl-alpha-D-glucosamine: step 4/6.</text>
</comment>
<feature type="binding site" evidence="10">
    <location>
        <position position="123"/>
    </location>
    <ligand>
        <name>substrate</name>
    </ligand>
</feature>
<comment type="catalytic activity">
    <reaction evidence="10">
        <text>UDP-2-N,3-O-bis[(3R)-3-hydroxytetradecanoyl]-alpha-D-glucosamine + H2O = 2-N,3-O-bis[(3R)-3-hydroxytetradecanoyl]-alpha-D-glucosaminyl 1-phosphate + UMP + 2 H(+)</text>
        <dbReference type="Rhea" id="RHEA:25213"/>
        <dbReference type="ChEBI" id="CHEBI:15377"/>
        <dbReference type="ChEBI" id="CHEBI:15378"/>
        <dbReference type="ChEBI" id="CHEBI:57865"/>
        <dbReference type="ChEBI" id="CHEBI:57957"/>
        <dbReference type="ChEBI" id="CHEBI:78847"/>
        <dbReference type="EC" id="3.6.1.54"/>
    </reaction>
</comment>
<organism evidence="12 13">
    <name type="scientific">Oleiphilus messinensis</name>
    <dbReference type="NCBI Taxonomy" id="141451"/>
    <lineage>
        <taxon>Bacteria</taxon>
        <taxon>Pseudomonadati</taxon>
        <taxon>Pseudomonadota</taxon>
        <taxon>Gammaproteobacteria</taxon>
        <taxon>Oceanospirillales</taxon>
        <taxon>Oleiphilaceae</taxon>
        <taxon>Oleiphilus</taxon>
    </lineage>
</organism>
<dbReference type="PANTHER" id="PTHR34990">
    <property type="entry name" value="UDP-2,3-DIACYLGLUCOSAMINE HYDROLASE-RELATED"/>
    <property type="match status" value="1"/>
</dbReference>
<dbReference type="CDD" id="cd07398">
    <property type="entry name" value="MPP_YbbF-LpxH"/>
    <property type="match status" value="1"/>
</dbReference>
<dbReference type="InterPro" id="IPR043461">
    <property type="entry name" value="LpxH-like"/>
</dbReference>
<dbReference type="Gene3D" id="3.60.21.10">
    <property type="match status" value="1"/>
</dbReference>
<dbReference type="EC" id="3.6.1.54" evidence="10"/>
<keyword evidence="5 10" id="KW-0479">Metal-binding</keyword>
<feature type="binding site" evidence="10">
    <location>
        <position position="115"/>
    </location>
    <ligand>
        <name>Mn(2+)</name>
        <dbReference type="ChEBI" id="CHEBI:29035"/>
        <label>2</label>
    </ligand>
</feature>
<accession>A0A1Y0I7X1</accession>
<evidence type="ECO:0000259" key="11">
    <source>
        <dbReference type="Pfam" id="PF00149"/>
    </source>
</evidence>
<dbReference type="PANTHER" id="PTHR34990:SF1">
    <property type="entry name" value="UDP-2,3-DIACYLGLUCOSAMINE HYDROLASE"/>
    <property type="match status" value="1"/>
</dbReference>
<evidence type="ECO:0000256" key="1">
    <source>
        <dbReference type="ARBA" id="ARBA00022475"/>
    </source>
</evidence>
<feature type="binding site" evidence="10">
    <location>
        <position position="196"/>
    </location>
    <ligand>
        <name>substrate</name>
    </ligand>
</feature>
<keyword evidence="13" id="KW-1185">Reference proteome</keyword>
<dbReference type="AlphaFoldDB" id="A0A1Y0I7X1"/>